<keyword evidence="1" id="KW-1133">Transmembrane helix</keyword>
<reference evidence="2 3" key="2">
    <citation type="submission" date="2019-09" db="EMBL/GenBank/DDBJ databases">
        <title>Complete Genome Sequence and Methylome Analysis of free living Spirochaetas.</title>
        <authorList>
            <person name="Leshcheva N."/>
            <person name="Mikheeva N."/>
        </authorList>
    </citation>
    <scope>NUCLEOTIDE SEQUENCE [LARGE SCALE GENOMIC DNA]</scope>
    <source>
        <strain evidence="2 3">P</strain>
    </source>
</reference>
<protein>
    <recommendedName>
        <fullName evidence="4">DUF3784 domain-containing protein</fullName>
    </recommendedName>
</protein>
<accession>A0A5C1QCR5</accession>
<sequence length="147" mass="16501">MDILSIVIIVFLVLELLNVIMLYKTPGTKRGNGLGVFKAFEKSKEDKEVFELVTYLINWVAGTKLIFIVLLIGILITGSDETKVFSVIALIFSILTFFTRLYPSIKKMDGEGQITPAGYSKTLGMMIISFIVVFFIAVIIFLYNCLK</sequence>
<dbReference type="Proteomes" id="UP000323824">
    <property type="component" value="Chromosome"/>
</dbReference>
<organism evidence="2 3">
    <name type="scientific">Thiospirochaeta perfilievii</name>
    <dbReference type="NCBI Taxonomy" id="252967"/>
    <lineage>
        <taxon>Bacteria</taxon>
        <taxon>Pseudomonadati</taxon>
        <taxon>Spirochaetota</taxon>
        <taxon>Spirochaetia</taxon>
        <taxon>Spirochaetales</taxon>
        <taxon>Spirochaetaceae</taxon>
        <taxon>Thiospirochaeta</taxon>
    </lineage>
</organism>
<feature type="transmembrane region" description="Helical" evidence="1">
    <location>
        <begin position="123"/>
        <end position="143"/>
    </location>
</feature>
<dbReference type="OrthoDB" id="1849643at2"/>
<name>A0A5C1QCR5_9SPIO</name>
<gene>
    <name evidence="2" type="ORF">EW093_08465</name>
</gene>
<feature type="transmembrane region" description="Helical" evidence="1">
    <location>
        <begin position="52"/>
        <end position="78"/>
    </location>
</feature>
<dbReference type="KEGG" id="sper:EW093_08465"/>
<evidence type="ECO:0008006" key="4">
    <source>
        <dbReference type="Google" id="ProtNLM"/>
    </source>
</evidence>
<proteinExistence type="predicted"/>
<evidence type="ECO:0000256" key="1">
    <source>
        <dbReference type="SAM" id="Phobius"/>
    </source>
</evidence>
<keyword evidence="3" id="KW-1185">Reference proteome</keyword>
<keyword evidence="1" id="KW-0472">Membrane</keyword>
<feature type="transmembrane region" description="Helical" evidence="1">
    <location>
        <begin position="6"/>
        <end position="23"/>
    </location>
</feature>
<feature type="transmembrane region" description="Helical" evidence="1">
    <location>
        <begin position="84"/>
        <end position="102"/>
    </location>
</feature>
<dbReference type="AlphaFoldDB" id="A0A5C1QCR5"/>
<dbReference type="RefSeq" id="WP_149567982.1">
    <property type="nucleotide sequence ID" value="NZ_CP035807.1"/>
</dbReference>
<evidence type="ECO:0000313" key="3">
    <source>
        <dbReference type="Proteomes" id="UP000323824"/>
    </source>
</evidence>
<reference evidence="2 3" key="1">
    <citation type="submission" date="2019-02" db="EMBL/GenBank/DDBJ databases">
        <authorList>
            <person name="Fomenkov A."/>
            <person name="Dubinina G."/>
            <person name="Grabovich M."/>
            <person name="Vincze T."/>
            <person name="Roberts R.J."/>
        </authorList>
    </citation>
    <scope>NUCLEOTIDE SEQUENCE [LARGE SCALE GENOMIC DNA]</scope>
    <source>
        <strain evidence="2 3">P</strain>
    </source>
</reference>
<evidence type="ECO:0000313" key="2">
    <source>
        <dbReference type="EMBL" id="QEN04739.1"/>
    </source>
</evidence>
<dbReference type="EMBL" id="CP035807">
    <property type="protein sequence ID" value="QEN04739.1"/>
    <property type="molecule type" value="Genomic_DNA"/>
</dbReference>
<keyword evidence="1" id="KW-0812">Transmembrane</keyword>